<dbReference type="AlphaFoldDB" id="A0A080Z7U5"/>
<gene>
    <name evidence="8" type="ORF">F444_19411</name>
</gene>
<feature type="region of interest" description="Disordered" evidence="5">
    <location>
        <begin position="181"/>
        <end position="393"/>
    </location>
</feature>
<feature type="domain" description="C3H1-type" evidence="6">
    <location>
        <begin position="435"/>
        <end position="462"/>
    </location>
</feature>
<evidence type="ECO:0000256" key="1">
    <source>
        <dbReference type="ARBA" id="ARBA00022723"/>
    </source>
</evidence>
<reference evidence="8 9" key="1">
    <citation type="submission" date="2013-11" db="EMBL/GenBank/DDBJ databases">
        <title>The Genome Sequence of Phytophthora parasitica P1976.</title>
        <authorList>
            <consortium name="The Broad Institute Genomics Platform"/>
            <person name="Russ C."/>
            <person name="Tyler B."/>
            <person name="Panabieres F."/>
            <person name="Shan W."/>
            <person name="Tripathy S."/>
            <person name="Grunwald N."/>
            <person name="Machado M."/>
            <person name="Johnson C.S."/>
            <person name="Walker B."/>
            <person name="Young S."/>
            <person name="Zeng Q."/>
            <person name="Gargeya S."/>
            <person name="Fitzgerald M."/>
            <person name="Haas B."/>
            <person name="Abouelleil A."/>
            <person name="Allen A.W."/>
            <person name="Alvarado L."/>
            <person name="Arachchi H.M."/>
            <person name="Berlin A.M."/>
            <person name="Chapman S.B."/>
            <person name="Gainer-Dewar J."/>
            <person name="Goldberg J."/>
            <person name="Griggs A."/>
            <person name="Gujja S."/>
            <person name="Hansen M."/>
            <person name="Howarth C."/>
            <person name="Imamovic A."/>
            <person name="Ireland A."/>
            <person name="Larimer J."/>
            <person name="McCowan C."/>
            <person name="Murphy C."/>
            <person name="Pearson M."/>
            <person name="Poon T.W."/>
            <person name="Priest M."/>
            <person name="Roberts A."/>
            <person name="Saif S."/>
            <person name="Shea T."/>
            <person name="Sisk P."/>
            <person name="Sykes S."/>
            <person name="Wortman J."/>
            <person name="Nusbaum C."/>
            <person name="Birren B."/>
        </authorList>
    </citation>
    <scope>NUCLEOTIDE SEQUENCE [LARGE SCALE GENOMIC DNA]</scope>
    <source>
        <strain evidence="8 9">P1976</strain>
    </source>
</reference>
<keyword evidence="1 4" id="KW-0479">Metal-binding</keyword>
<feature type="compositionally biased region" description="Basic and acidic residues" evidence="5">
    <location>
        <begin position="247"/>
        <end position="265"/>
    </location>
</feature>
<name>A0A080Z7U5_PHYNI</name>
<dbReference type="Pfam" id="PF04818">
    <property type="entry name" value="CID"/>
    <property type="match status" value="1"/>
</dbReference>
<dbReference type="InterPro" id="IPR036855">
    <property type="entry name" value="Znf_CCCH_sf"/>
</dbReference>
<feature type="compositionally biased region" description="Basic and acidic residues" evidence="5">
    <location>
        <begin position="181"/>
        <end position="206"/>
    </location>
</feature>
<evidence type="ECO:0000256" key="3">
    <source>
        <dbReference type="ARBA" id="ARBA00022833"/>
    </source>
</evidence>
<dbReference type="SUPFAM" id="SSF90229">
    <property type="entry name" value="CCCH zinc finger"/>
    <property type="match status" value="1"/>
</dbReference>
<comment type="caution">
    <text evidence="8">The sequence shown here is derived from an EMBL/GenBank/DDBJ whole genome shotgun (WGS) entry which is preliminary data.</text>
</comment>
<dbReference type="SUPFAM" id="SSF48464">
    <property type="entry name" value="ENTH/VHS domain"/>
    <property type="match status" value="1"/>
</dbReference>
<feature type="compositionally biased region" description="Basic and acidic residues" evidence="5">
    <location>
        <begin position="214"/>
        <end position="231"/>
    </location>
</feature>
<keyword evidence="3 4" id="KW-0862">Zinc</keyword>
<feature type="compositionally biased region" description="Basic and acidic residues" evidence="5">
    <location>
        <begin position="292"/>
        <end position="302"/>
    </location>
</feature>
<dbReference type="CDD" id="cd16983">
    <property type="entry name" value="CID_SCAF8_like"/>
    <property type="match status" value="1"/>
</dbReference>
<dbReference type="SMART" id="SM00582">
    <property type="entry name" value="RPR"/>
    <property type="match status" value="1"/>
</dbReference>
<feature type="compositionally biased region" description="Polar residues" evidence="5">
    <location>
        <begin position="353"/>
        <end position="367"/>
    </location>
</feature>
<dbReference type="InterPro" id="IPR000571">
    <property type="entry name" value="Znf_CCCH"/>
</dbReference>
<evidence type="ECO:0000259" key="7">
    <source>
        <dbReference type="PROSITE" id="PS51391"/>
    </source>
</evidence>
<dbReference type="OrthoDB" id="79367at2759"/>
<feature type="zinc finger region" description="C3H1-type" evidence="4">
    <location>
        <begin position="393"/>
        <end position="420"/>
    </location>
</feature>
<dbReference type="PROSITE" id="PS50103">
    <property type="entry name" value="ZF_C3H1"/>
    <property type="match status" value="2"/>
</dbReference>
<feature type="zinc finger region" description="C3H1-type" evidence="4">
    <location>
        <begin position="435"/>
        <end position="462"/>
    </location>
</feature>
<dbReference type="InterPro" id="IPR008942">
    <property type="entry name" value="ENTH_VHS"/>
</dbReference>
<feature type="compositionally biased region" description="Polar residues" evidence="5">
    <location>
        <begin position="275"/>
        <end position="284"/>
    </location>
</feature>
<dbReference type="Proteomes" id="UP000028582">
    <property type="component" value="Unassembled WGS sequence"/>
</dbReference>
<evidence type="ECO:0000256" key="2">
    <source>
        <dbReference type="ARBA" id="ARBA00022771"/>
    </source>
</evidence>
<dbReference type="PROSITE" id="PS51391">
    <property type="entry name" value="CID"/>
    <property type="match status" value="1"/>
</dbReference>
<organism evidence="8 9">
    <name type="scientific">Phytophthora nicotianae P1976</name>
    <dbReference type="NCBI Taxonomy" id="1317066"/>
    <lineage>
        <taxon>Eukaryota</taxon>
        <taxon>Sar</taxon>
        <taxon>Stramenopiles</taxon>
        <taxon>Oomycota</taxon>
        <taxon>Peronosporomycetes</taxon>
        <taxon>Peronosporales</taxon>
        <taxon>Peronosporaceae</taxon>
        <taxon>Phytophthora</taxon>
    </lineage>
</organism>
<dbReference type="GO" id="GO:0008270">
    <property type="term" value="F:zinc ion binding"/>
    <property type="evidence" value="ECO:0007669"/>
    <property type="project" value="UniProtKB-KW"/>
</dbReference>
<evidence type="ECO:0000256" key="4">
    <source>
        <dbReference type="PROSITE-ProRule" id="PRU00723"/>
    </source>
</evidence>
<evidence type="ECO:0000256" key="5">
    <source>
        <dbReference type="SAM" id="MobiDB-lite"/>
    </source>
</evidence>
<evidence type="ECO:0008006" key="10">
    <source>
        <dbReference type="Google" id="ProtNLM"/>
    </source>
</evidence>
<protein>
    <recommendedName>
        <fullName evidence="10">C3H1-type domain-containing protein</fullName>
    </recommendedName>
</protein>
<accession>A0A080Z7U5</accession>
<sequence length="732" mass="82225">MGGHEHHREGHKSSRSGVWEGSEKLKKALEGLATAKGVSQSRIGAVAKLASHYSKFYKHVVHDIEVFLWKAEVEHRLAGLYAIDAIIRQSHTKNGSKDTYVKRFSIRMADTIAAVKKVPEQFQPKVRHVIEEWQKRGIYTSKQIEDLGGHEYMLQEDRTGNVTPRASPGKLASLLSIIKQKKEEKDHASDQHGRPPYDDRERHQRADSGAYSHHSYDERRGNDQRPDRRDVGGIMGDAPGIPVGSRMRRDPDDRPGALNDRDPKKARGSRWGPSKSDNVSSNDRPSPIITSFDRDGAYRQDNGRSGYGSPPGSSRQTSILQSPREGPPRHEEWNRNAPPSRGSGAGWPRENVRSPQSGGLGRQNVSPYEQGGMQRSPFSGSDDRRSPGNRIPGTSGELCRNFLAGRCTFGDRCWHMHDPRSASSGGGRSEMAELKRKTVLCNNYPLGMCRFGDKCRYYSISSIDMVTILACIFSSMDHFLMMDSLCGPCCFACISLSVLLMVKKSWTSLHDIRQDPLPTATKVEVAGNRRRVKAWSNPASRLLLMHLHLLKLDLMEPRKYIMNHTVIAAVEEVIHLCLMLMPLRHHQMGAGCCPITKPSQGHPHKFIRALTPRLRLLTVPVVARRMHLQVKIAATSQAMSPFYHPLLVNHMGTGLLCRLAAPRSLRTTMKAIPPNRSLLWSTMTKTKMEIIDQSHLSNHFVTSDVFQAEVQAGRYLVQELANKYEWSHISMH</sequence>
<evidence type="ECO:0000259" key="6">
    <source>
        <dbReference type="PROSITE" id="PS50103"/>
    </source>
</evidence>
<dbReference type="Gene3D" id="1.25.40.90">
    <property type="match status" value="1"/>
</dbReference>
<dbReference type="EMBL" id="ANJA01003548">
    <property type="protein sequence ID" value="ETO62706.1"/>
    <property type="molecule type" value="Genomic_DNA"/>
</dbReference>
<feature type="compositionally biased region" description="Low complexity" evidence="5">
    <location>
        <begin position="303"/>
        <end position="315"/>
    </location>
</feature>
<feature type="domain" description="C3H1-type" evidence="6">
    <location>
        <begin position="393"/>
        <end position="420"/>
    </location>
</feature>
<evidence type="ECO:0000313" key="9">
    <source>
        <dbReference type="Proteomes" id="UP000028582"/>
    </source>
</evidence>
<proteinExistence type="predicted"/>
<evidence type="ECO:0000313" key="8">
    <source>
        <dbReference type="EMBL" id="ETO62706.1"/>
    </source>
</evidence>
<dbReference type="SMART" id="SM00356">
    <property type="entry name" value="ZnF_C3H1"/>
    <property type="match status" value="2"/>
</dbReference>
<dbReference type="Gene3D" id="3.30.1370.210">
    <property type="match status" value="1"/>
</dbReference>
<dbReference type="InterPro" id="IPR006569">
    <property type="entry name" value="CID_dom"/>
</dbReference>
<feature type="domain" description="CID" evidence="7">
    <location>
        <begin position="17"/>
        <end position="155"/>
    </location>
</feature>
<keyword evidence="2 4" id="KW-0863">Zinc-finger</keyword>